<gene>
    <name evidence="1" type="ORF">DFJ67_1125</name>
</gene>
<proteinExistence type="predicted"/>
<dbReference type="AlphaFoldDB" id="A0A3D9ZH22"/>
<sequence length="82" mass="8987">MKILRRHGSAPRERCNTNVTCPDIFELTDGRFAVVGLDATVELDGQLAEVQAGRAAEERIVVLPREVMLAALRDVKQLNAGD</sequence>
<organism evidence="1 2">
    <name type="scientific">Asanoa ferruginea</name>
    <dbReference type="NCBI Taxonomy" id="53367"/>
    <lineage>
        <taxon>Bacteria</taxon>
        <taxon>Bacillati</taxon>
        <taxon>Actinomycetota</taxon>
        <taxon>Actinomycetes</taxon>
        <taxon>Micromonosporales</taxon>
        <taxon>Micromonosporaceae</taxon>
        <taxon>Asanoa</taxon>
    </lineage>
</organism>
<evidence type="ECO:0000313" key="1">
    <source>
        <dbReference type="EMBL" id="REF95173.1"/>
    </source>
</evidence>
<dbReference type="OrthoDB" id="198436at2"/>
<keyword evidence="2" id="KW-1185">Reference proteome</keyword>
<reference evidence="1 2" key="1">
    <citation type="submission" date="2018-08" db="EMBL/GenBank/DDBJ databases">
        <title>Sequencing the genomes of 1000 actinobacteria strains.</title>
        <authorList>
            <person name="Klenk H.-P."/>
        </authorList>
    </citation>
    <scope>NUCLEOTIDE SEQUENCE [LARGE SCALE GENOMIC DNA]</scope>
    <source>
        <strain evidence="1 2">DSM 44099</strain>
    </source>
</reference>
<evidence type="ECO:0000313" key="2">
    <source>
        <dbReference type="Proteomes" id="UP000256913"/>
    </source>
</evidence>
<comment type="caution">
    <text evidence="1">The sequence shown here is derived from an EMBL/GenBank/DDBJ whole genome shotgun (WGS) entry which is preliminary data.</text>
</comment>
<accession>A0A3D9ZH22</accession>
<name>A0A3D9ZH22_9ACTN</name>
<dbReference type="EMBL" id="QUMQ01000001">
    <property type="protein sequence ID" value="REF95173.1"/>
    <property type="molecule type" value="Genomic_DNA"/>
</dbReference>
<dbReference type="Proteomes" id="UP000256913">
    <property type="component" value="Unassembled WGS sequence"/>
</dbReference>
<protein>
    <submittedName>
        <fullName evidence="1">Uncharacterized protein</fullName>
    </submittedName>
</protein>